<comment type="caution">
    <text evidence="5">The sequence shown here is derived from an EMBL/GenBank/DDBJ whole genome shotgun (WGS) entry which is preliminary data.</text>
</comment>
<sequence>MKEKEEDISLASFWDERYTKSSGEIPTHEWFKTFESLKPFFQEHLLDKRPAETNPCVLQLGCGDSTVPADLWNLGYRNQICIDFSTVVIQKMSERHADKAGIKWMYGDVRDMPAIPDASVDVAVDKGTLDAMVSGSPWDPPEHVKENIRRYVDEVTRILKPGGTFLYITFRQPHFMKPHLLRDGVWDVQVEELDDDKGSFGYFGFVIEKKPA</sequence>
<evidence type="ECO:0000256" key="2">
    <source>
        <dbReference type="ARBA" id="ARBA00022603"/>
    </source>
</evidence>
<dbReference type="CDD" id="cd02440">
    <property type="entry name" value="AdoMet_MTases"/>
    <property type="match status" value="1"/>
</dbReference>
<dbReference type="PANTHER" id="PTHR12176">
    <property type="entry name" value="SAM-DEPENDENT METHYLTRANSFERASE SUPERFAMILY PROTEIN"/>
    <property type="match status" value="1"/>
</dbReference>
<evidence type="ECO:0000313" key="5">
    <source>
        <dbReference type="EMBL" id="KAK5055518.1"/>
    </source>
</evidence>
<evidence type="ECO:0000259" key="4">
    <source>
        <dbReference type="Pfam" id="PF08241"/>
    </source>
</evidence>
<name>A0ABR0J366_9EURO</name>
<dbReference type="InterPro" id="IPR029063">
    <property type="entry name" value="SAM-dependent_MTases_sf"/>
</dbReference>
<protein>
    <recommendedName>
        <fullName evidence="4">Methyltransferase type 11 domain-containing protein</fullName>
    </recommendedName>
</protein>
<evidence type="ECO:0000256" key="3">
    <source>
        <dbReference type="ARBA" id="ARBA00022679"/>
    </source>
</evidence>
<keyword evidence="6" id="KW-1185">Reference proteome</keyword>
<dbReference type="Gene3D" id="3.40.50.150">
    <property type="entry name" value="Vaccinia Virus protein VP39"/>
    <property type="match status" value="1"/>
</dbReference>
<organism evidence="5 6">
    <name type="scientific">Exophiala sideris</name>
    <dbReference type="NCBI Taxonomy" id="1016849"/>
    <lineage>
        <taxon>Eukaryota</taxon>
        <taxon>Fungi</taxon>
        <taxon>Dikarya</taxon>
        <taxon>Ascomycota</taxon>
        <taxon>Pezizomycotina</taxon>
        <taxon>Eurotiomycetes</taxon>
        <taxon>Chaetothyriomycetidae</taxon>
        <taxon>Chaetothyriales</taxon>
        <taxon>Herpotrichiellaceae</taxon>
        <taxon>Exophiala</taxon>
    </lineage>
</organism>
<dbReference type="InterPro" id="IPR051419">
    <property type="entry name" value="Lys/N-term_MeTrsfase_sf"/>
</dbReference>
<proteinExistence type="inferred from homology"/>
<feature type="domain" description="Methyltransferase type 11" evidence="4">
    <location>
        <begin position="58"/>
        <end position="166"/>
    </location>
</feature>
<dbReference type="InterPro" id="IPR013216">
    <property type="entry name" value="Methyltransf_11"/>
</dbReference>
<dbReference type="EMBL" id="JAVRRF010000020">
    <property type="protein sequence ID" value="KAK5055518.1"/>
    <property type="molecule type" value="Genomic_DNA"/>
</dbReference>
<dbReference type="PANTHER" id="PTHR12176:SF80">
    <property type="entry name" value="EEF1A LYSINE METHYLTRANSFERASE 4"/>
    <property type="match status" value="1"/>
</dbReference>
<keyword evidence="2" id="KW-0489">Methyltransferase</keyword>
<evidence type="ECO:0000313" key="6">
    <source>
        <dbReference type="Proteomes" id="UP001345691"/>
    </source>
</evidence>
<dbReference type="Pfam" id="PF08241">
    <property type="entry name" value="Methyltransf_11"/>
    <property type="match status" value="1"/>
</dbReference>
<evidence type="ECO:0000256" key="1">
    <source>
        <dbReference type="ARBA" id="ARBA00008361"/>
    </source>
</evidence>
<comment type="similarity">
    <text evidence="1">Belongs to the methyltransferase superfamily.</text>
</comment>
<keyword evidence="3" id="KW-0808">Transferase</keyword>
<reference evidence="5 6" key="1">
    <citation type="submission" date="2023-08" db="EMBL/GenBank/DDBJ databases">
        <title>Black Yeasts Isolated from many extreme environments.</title>
        <authorList>
            <person name="Coleine C."/>
            <person name="Stajich J.E."/>
            <person name="Selbmann L."/>
        </authorList>
    </citation>
    <scope>NUCLEOTIDE SEQUENCE [LARGE SCALE GENOMIC DNA]</scope>
    <source>
        <strain evidence="5 6">CCFEE 6328</strain>
    </source>
</reference>
<dbReference type="SUPFAM" id="SSF53335">
    <property type="entry name" value="S-adenosyl-L-methionine-dependent methyltransferases"/>
    <property type="match status" value="1"/>
</dbReference>
<accession>A0ABR0J366</accession>
<gene>
    <name evidence="5" type="ORF">LTR69_008351</name>
</gene>
<dbReference type="Proteomes" id="UP001345691">
    <property type="component" value="Unassembled WGS sequence"/>
</dbReference>